<dbReference type="EMBL" id="FJOG01000015">
    <property type="protein sequence ID" value="CZR59934.1"/>
    <property type="molecule type" value="Genomic_DNA"/>
</dbReference>
<gene>
    <name evidence="6" type="ORF">PAC_09829</name>
</gene>
<evidence type="ECO:0000259" key="5">
    <source>
        <dbReference type="PROSITE" id="PS50020"/>
    </source>
</evidence>
<dbReference type="PROSITE" id="PS50088">
    <property type="entry name" value="ANK_REPEAT"/>
    <property type="match status" value="1"/>
</dbReference>
<dbReference type="SUPFAM" id="SSF51045">
    <property type="entry name" value="WW domain"/>
    <property type="match status" value="1"/>
</dbReference>
<dbReference type="InterPro" id="IPR036770">
    <property type="entry name" value="Ankyrin_rpt-contain_sf"/>
</dbReference>
<dbReference type="SMART" id="SM00248">
    <property type="entry name" value="ANK"/>
    <property type="match status" value="3"/>
</dbReference>
<reference evidence="6 7" key="1">
    <citation type="submission" date="2016-03" db="EMBL/GenBank/DDBJ databases">
        <authorList>
            <person name="Ploux O."/>
        </authorList>
    </citation>
    <scope>NUCLEOTIDE SEQUENCE [LARGE SCALE GENOMIC DNA]</scope>
    <source>
        <strain evidence="6 7">UAMH 11012</strain>
    </source>
</reference>
<dbReference type="SMART" id="SM00456">
    <property type="entry name" value="WW"/>
    <property type="match status" value="1"/>
</dbReference>
<name>A0A1L7X4J4_9HELO</name>
<dbReference type="GO" id="GO:0016020">
    <property type="term" value="C:membrane"/>
    <property type="evidence" value="ECO:0007669"/>
    <property type="project" value="InterPro"/>
</dbReference>
<keyword evidence="4" id="KW-1133">Transmembrane helix</keyword>
<evidence type="ECO:0000256" key="1">
    <source>
        <dbReference type="ARBA" id="ARBA00022737"/>
    </source>
</evidence>
<sequence length="1393" mass="157782">MIEDGPGSRKDVGLTSWLGSDKLPKGWELGYTSDDRPYFLDHNTKTNTWRDPRMRHQKVAILKHFFNKDIREDVGGLDLLLRTLLAQLLQFYLQNSIGSQAIDLGFTISSANPIPGPMSLEEAFLTTLEALDSQSVVICLVIDAIDQCRDRSHCMKFVNRLLSSKKPGSIALHVCISKRDYPIMDIPSPAFNIRMDEYNTPDIKEYMGSNWVDSNPLGTSFLAAKTPLARPYWIKVLNGLAREPSLDWEVCARLLSCALTWQTPLDAREILFACDCHDDDSLEIESSDVDKALLSASGGLLRAPNGSVDGKLDFVQPILREILMTWSQEEQSPMATDDDILLACILEGNISLLNACMRRLRKARDEYESNNEWSKLLPPYENITLPPMARHRVLANLSDYNKVFQKPFLKYAVEHMVHHLGSLVQKDIVIEVLSELEAPPPEQSGDFLKIIGLLTNLQLRQNLCGTSTTVLHLLTIRNASKLIKLWYGNGVELGRKLRPGNGPSALHLAAFLGLEEAAGALLDLEETTSRSGSDTPPPTTVGDWVQRRPYLASLTDENLRTPLHLSVIQGQDNVASLLFSRHSDLGAIAAAEHHAVSDFVGHDDVFKEVCSPKELLDLQDIDGNTALHLAIEFCRLKSVEFLLYHGATFSKLQSKNLKETPEALATRLGSSGRDALSRMADKNGQNVDDITRNIYPIVRMLKATAFAEQDLAVPPRSPESADFKFSISRVRAPLQGGGGNYSRDILPFAEFINMPLEDGGPRMSRWEWIHIPANNMRWIEAYIPGKLVMHKVCQDSSMSGNILQRALWTNRQHRGSARSHTPFMRPGYQVVPGNDRAKVIFMPFIHWQTEKRHVQIQTFLQCRELLRSNGENLQSLVKRFKTEDSDFLKPAEESGNSPDALFRAGRFIQVQRTLQAYLDIIESSEIEAKTETKKAKKTKKAKGTEKVEERKMEMAENDLHQALRDYESTWSNDDEMQLIKTYAHDAHPLHMRRSLDQSFYHMLDSTATRDKDQVVSRHGKRLGRTPVIMMVDQLWMWNLGKTVITSFSQRQPDKEDTSQNKLDEFGMTDVFESVYRNLPAGSFESTSTYLMNTIMTECIAMHFDPARYLDEDFRFFEIFESSIGSITDKEAAAYNRFMESLNTRDEQDLSDIKAESRLVREIKDIQDELTIMGQVFKDQKQVVKSLGPLGYEEKWDLDSQLKTYLEKVHMMQEQAKTAYASLKDLMDLRQAHANLSEAKNARKQAVDTGKQGNTIMVFTIVTILFLPASFMASFFALPVEQFQRTDGTNPQLKLSYVVKWMTTFTMPLAVFFIGLAFFINQILDILWKVVGQERTKDSNGLTRKSTTRKQGGEQERPSIIGVTTGTHIGAHRQSEDWRETRSIRGRVHRDSIV</sequence>
<dbReference type="GO" id="GO:0046873">
    <property type="term" value="F:metal ion transmembrane transporter activity"/>
    <property type="evidence" value="ECO:0007669"/>
    <property type="project" value="InterPro"/>
</dbReference>
<protein>
    <recommendedName>
        <fullName evidence="5">WW domain-containing protein</fullName>
    </recommendedName>
</protein>
<dbReference type="InterPro" id="IPR036020">
    <property type="entry name" value="WW_dom_sf"/>
</dbReference>
<feature type="repeat" description="ANK" evidence="2">
    <location>
        <begin position="622"/>
        <end position="654"/>
    </location>
</feature>
<evidence type="ECO:0000313" key="7">
    <source>
        <dbReference type="Proteomes" id="UP000184330"/>
    </source>
</evidence>
<proteinExistence type="predicted"/>
<dbReference type="InterPro" id="IPR001202">
    <property type="entry name" value="WW_dom"/>
</dbReference>
<keyword evidence="1" id="KW-0677">Repeat</keyword>
<feature type="domain" description="WW" evidence="5">
    <location>
        <begin position="21"/>
        <end position="54"/>
    </location>
</feature>
<dbReference type="STRING" id="576137.A0A1L7X4J4"/>
<evidence type="ECO:0000256" key="2">
    <source>
        <dbReference type="PROSITE-ProRule" id="PRU00023"/>
    </source>
</evidence>
<dbReference type="OrthoDB" id="3564634at2759"/>
<keyword evidence="4" id="KW-0472">Membrane</keyword>
<dbReference type="InterPro" id="IPR002110">
    <property type="entry name" value="Ankyrin_rpt"/>
</dbReference>
<keyword evidence="2" id="KW-0040">ANK repeat</keyword>
<dbReference type="PANTHER" id="PTHR47685:SF1">
    <property type="entry name" value="MAGNESIUM TRANSPORT PROTEIN CORA"/>
    <property type="match status" value="1"/>
</dbReference>
<dbReference type="Gene3D" id="1.20.58.340">
    <property type="entry name" value="Magnesium transport protein CorA, transmembrane region"/>
    <property type="match status" value="1"/>
</dbReference>
<dbReference type="Pfam" id="PF24883">
    <property type="entry name" value="NPHP3_N"/>
    <property type="match status" value="1"/>
</dbReference>
<feature type="transmembrane region" description="Helical" evidence="4">
    <location>
        <begin position="1297"/>
        <end position="1319"/>
    </location>
</feature>
<dbReference type="Gene3D" id="2.20.70.10">
    <property type="match status" value="1"/>
</dbReference>
<dbReference type="SUPFAM" id="SSF48403">
    <property type="entry name" value="Ankyrin repeat"/>
    <property type="match status" value="1"/>
</dbReference>
<keyword evidence="4" id="KW-0812">Transmembrane</keyword>
<dbReference type="Pfam" id="PF01544">
    <property type="entry name" value="CorA"/>
    <property type="match status" value="1"/>
</dbReference>
<evidence type="ECO:0000256" key="4">
    <source>
        <dbReference type="SAM" id="Phobius"/>
    </source>
</evidence>
<dbReference type="Gene3D" id="1.25.40.20">
    <property type="entry name" value="Ankyrin repeat-containing domain"/>
    <property type="match status" value="1"/>
</dbReference>
<dbReference type="InterPro" id="IPR050829">
    <property type="entry name" value="CorA_MIT"/>
</dbReference>
<dbReference type="PANTHER" id="PTHR47685">
    <property type="entry name" value="MAGNESIUM TRANSPORT PROTEIN CORA"/>
    <property type="match status" value="1"/>
</dbReference>
<dbReference type="PROSITE" id="PS50020">
    <property type="entry name" value="WW_DOMAIN_2"/>
    <property type="match status" value="1"/>
</dbReference>
<accession>A0A1L7X4J4</accession>
<feature type="transmembrane region" description="Helical" evidence="4">
    <location>
        <begin position="1255"/>
        <end position="1277"/>
    </location>
</feature>
<dbReference type="Pfam" id="PF00023">
    <property type="entry name" value="Ank"/>
    <property type="match status" value="1"/>
</dbReference>
<evidence type="ECO:0000256" key="3">
    <source>
        <dbReference type="SAM" id="MobiDB-lite"/>
    </source>
</evidence>
<dbReference type="PROSITE" id="PS50297">
    <property type="entry name" value="ANK_REP_REGION"/>
    <property type="match status" value="1"/>
</dbReference>
<dbReference type="InterPro" id="IPR056884">
    <property type="entry name" value="NPHP3-like_N"/>
</dbReference>
<evidence type="ECO:0000313" key="6">
    <source>
        <dbReference type="EMBL" id="CZR59934.1"/>
    </source>
</evidence>
<keyword evidence="7" id="KW-1185">Reference proteome</keyword>
<feature type="region of interest" description="Disordered" evidence="3">
    <location>
        <begin position="1337"/>
        <end position="1360"/>
    </location>
</feature>
<dbReference type="Proteomes" id="UP000184330">
    <property type="component" value="Unassembled WGS sequence"/>
</dbReference>
<dbReference type="CDD" id="cd00201">
    <property type="entry name" value="WW"/>
    <property type="match status" value="1"/>
</dbReference>
<organism evidence="6 7">
    <name type="scientific">Phialocephala subalpina</name>
    <dbReference type="NCBI Taxonomy" id="576137"/>
    <lineage>
        <taxon>Eukaryota</taxon>
        <taxon>Fungi</taxon>
        <taxon>Dikarya</taxon>
        <taxon>Ascomycota</taxon>
        <taxon>Pezizomycotina</taxon>
        <taxon>Leotiomycetes</taxon>
        <taxon>Helotiales</taxon>
        <taxon>Mollisiaceae</taxon>
        <taxon>Phialocephala</taxon>
        <taxon>Phialocephala fortinii species complex</taxon>
    </lineage>
</organism>
<dbReference type="InterPro" id="IPR002523">
    <property type="entry name" value="MgTranspt_CorA/ZnTranspt_ZntB"/>
</dbReference>